<dbReference type="AlphaFoldDB" id="A0A0N4VIY5"/>
<evidence type="ECO:0000313" key="6">
    <source>
        <dbReference type="WBParaSite" id="EVEC_0001080601-mRNA-1"/>
    </source>
</evidence>
<reference evidence="4 5" key="2">
    <citation type="submission" date="2018-10" db="EMBL/GenBank/DDBJ databases">
        <authorList>
            <consortium name="Pathogen Informatics"/>
        </authorList>
    </citation>
    <scope>NUCLEOTIDE SEQUENCE [LARGE SCALE GENOMIC DNA]</scope>
</reference>
<feature type="domain" description="NF-kappa-B-activating protein C-terminal" evidence="3">
    <location>
        <begin position="140"/>
        <end position="239"/>
    </location>
</feature>
<organism evidence="6">
    <name type="scientific">Enterobius vermicularis</name>
    <name type="common">Human pinworm</name>
    <dbReference type="NCBI Taxonomy" id="51028"/>
    <lineage>
        <taxon>Eukaryota</taxon>
        <taxon>Metazoa</taxon>
        <taxon>Ecdysozoa</taxon>
        <taxon>Nematoda</taxon>
        <taxon>Chromadorea</taxon>
        <taxon>Rhabditida</taxon>
        <taxon>Spirurina</taxon>
        <taxon>Oxyuridomorpha</taxon>
        <taxon>Oxyuroidea</taxon>
        <taxon>Oxyuridae</taxon>
        <taxon>Enterobius</taxon>
    </lineage>
</organism>
<comment type="similarity">
    <text evidence="1">Belongs to the NKAP family.</text>
</comment>
<feature type="compositionally biased region" description="Polar residues" evidence="2">
    <location>
        <begin position="1"/>
        <end position="10"/>
    </location>
</feature>
<dbReference type="GO" id="GO:0003682">
    <property type="term" value="F:chromatin binding"/>
    <property type="evidence" value="ECO:0007669"/>
    <property type="project" value="InterPro"/>
</dbReference>
<proteinExistence type="inferred from homology"/>
<dbReference type="InterPro" id="IPR009269">
    <property type="entry name" value="NKAP_C"/>
</dbReference>
<dbReference type="GO" id="GO:0005634">
    <property type="term" value="C:nucleus"/>
    <property type="evidence" value="ECO:0007669"/>
    <property type="project" value="TreeGrafter"/>
</dbReference>
<dbReference type="STRING" id="51028.A0A0N4VIY5"/>
<dbReference type="InterPro" id="IPR040466">
    <property type="entry name" value="NKAP"/>
</dbReference>
<dbReference type="PANTHER" id="PTHR13087:SF0">
    <property type="entry name" value="NFKB ACTIVATING PROTEIN LIKE"/>
    <property type="match status" value="1"/>
</dbReference>
<dbReference type="OrthoDB" id="273141at2759"/>
<protein>
    <submittedName>
        <fullName evidence="6">Nkap_C domain-containing protein</fullName>
    </submittedName>
</protein>
<gene>
    <name evidence="4" type="ORF">EVEC_LOCUS10131</name>
</gene>
<evidence type="ECO:0000313" key="4">
    <source>
        <dbReference type="EMBL" id="VDD95380.1"/>
    </source>
</evidence>
<accession>A0A0N4VIY5</accession>
<evidence type="ECO:0000313" key="5">
    <source>
        <dbReference type="Proteomes" id="UP000274131"/>
    </source>
</evidence>
<feature type="region of interest" description="Disordered" evidence="2">
    <location>
        <begin position="1"/>
        <end position="61"/>
    </location>
</feature>
<dbReference type="Pfam" id="PF06047">
    <property type="entry name" value="Nkap_C"/>
    <property type="match status" value="1"/>
</dbReference>
<keyword evidence="5" id="KW-1185">Reference proteome</keyword>
<reference evidence="6" key="1">
    <citation type="submission" date="2017-02" db="UniProtKB">
        <authorList>
            <consortium name="WormBaseParasite"/>
        </authorList>
    </citation>
    <scope>IDENTIFICATION</scope>
</reference>
<dbReference type="Proteomes" id="UP000274131">
    <property type="component" value="Unassembled WGS sequence"/>
</dbReference>
<name>A0A0N4VIY5_ENTVE</name>
<evidence type="ECO:0000256" key="2">
    <source>
        <dbReference type="SAM" id="MobiDB-lite"/>
    </source>
</evidence>
<feature type="compositionally biased region" description="Basic residues" evidence="2">
    <location>
        <begin position="36"/>
        <end position="61"/>
    </location>
</feature>
<feature type="compositionally biased region" description="Basic and acidic residues" evidence="2">
    <location>
        <begin position="16"/>
        <end position="26"/>
    </location>
</feature>
<evidence type="ECO:0000259" key="3">
    <source>
        <dbReference type="Pfam" id="PF06047"/>
    </source>
</evidence>
<dbReference type="PANTHER" id="PTHR13087">
    <property type="entry name" value="NF-KAPPA B ACTIVATING PROTEIN"/>
    <property type="match status" value="1"/>
</dbReference>
<dbReference type="EMBL" id="UXUI01010566">
    <property type="protein sequence ID" value="VDD95380.1"/>
    <property type="molecule type" value="Genomic_DNA"/>
</dbReference>
<evidence type="ECO:0000256" key="1">
    <source>
        <dbReference type="ARBA" id="ARBA00009313"/>
    </source>
</evidence>
<dbReference type="WBParaSite" id="EVEC_0001080601-mRNA-1">
    <property type="protein sequence ID" value="EVEC_0001080601-mRNA-1"/>
    <property type="gene ID" value="EVEC_0001080601"/>
</dbReference>
<dbReference type="GO" id="GO:0010468">
    <property type="term" value="P:regulation of gene expression"/>
    <property type="evidence" value="ECO:0007669"/>
    <property type="project" value="TreeGrafter"/>
</dbReference>
<sequence>MEAEQMQENLKSAKVGNKDKTDKEDSSSSSSESVRRKEKRKKKKKTKKEKKEKKKHKKHKGHKVNLVFSLFAFFVLLETCFQRKHSARSDSGDEWVEVTNEMRQAEAERVKQQEAELIGPSIPDHLLQKNSLLHDHAKHVNYGKDMLRGEAAAMAAYVAQGKRIPRRGEIGLSSAEIADFEKIGYVMSGTRHKSMEATRLRKENQVMTAEEKRVLSGFTQEERKKKEELVLQQFRSFIDSKKNKS</sequence>